<name>A0ABP5LXD1_9ACTN</name>
<evidence type="ECO:0000259" key="1">
    <source>
        <dbReference type="Pfam" id="PF04149"/>
    </source>
</evidence>
<sequence length="76" mass="7866">MSTACTPDLHAAEWFKSTYSDAQGQGDCVRVATNFASTHGAVLVGDTKAPGVHFSVSSEAWSAFVAATVRGEFGAV</sequence>
<protein>
    <recommendedName>
        <fullName evidence="1">DUF397 domain-containing protein</fullName>
    </recommendedName>
</protein>
<dbReference type="RefSeq" id="WP_344468216.1">
    <property type="nucleotide sequence ID" value="NZ_BAAANT010000036.1"/>
</dbReference>
<comment type="caution">
    <text evidence="2">The sequence shown here is derived from an EMBL/GenBank/DDBJ whole genome shotgun (WGS) entry which is preliminary data.</text>
</comment>
<evidence type="ECO:0000313" key="3">
    <source>
        <dbReference type="Proteomes" id="UP001422759"/>
    </source>
</evidence>
<keyword evidence="3" id="KW-1185">Reference proteome</keyword>
<proteinExistence type="predicted"/>
<gene>
    <name evidence="2" type="ORF">GCM10009760_50180</name>
</gene>
<dbReference type="InterPro" id="IPR007278">
    <property type="entry name" value="DUF397"/>
</dbReference>
<dbReference type="EMBL" id="BAAANT010000036">
    <property type="protein sequence ID" value="GAA2152939.1"/>
    <property type="molecule type" value="Genomic_DNA"/>
</dbReference>
<accession>A0ABP5LXD1</accession>
<feature type="domain" description="DUF397" evidence="1">
    <location>
        <begin position="12"/>
        <end position="67"/>
    </location>
</feature>
<evidence type="ECO:0000313" key="2">
    <source>
        <dbReference type="EMBL" id="GAA2152939.1"/>
    </source>
</evidence>
<dbReference type="Proteomes" id="UP001422759">
    <property type="component" value="Unassembled WGS sequence"/>
</dbReference>
<reference evidence="3" key="1">
    <citation type="journal article" date="2019" name="Int. J. Syst. Evol. Microbiol.">
        <title>The Global Catalogue of Microorganisms (GCM) 10K type strain sequencing project: providing services to taxonomists for standard genome sequencing and annotation.</title>
        <authorList>
            <consortium name="The Broad Institute Genomics Platform"/>
            <consortium name="The Broad Institute Genome Sequencing Center for Infectious Disease"/>
            <person name="Wu L."/>
            <person name="Ma J."/>
        </authorList>
    </citation>
    <scope>NUCLEOTIDE SEQUENCE [LARGE SCALE GENOMIC DNA]</scope>
    <source>
        <strain evidence="3">JCM 14560</strain>
    </source>
</reference>
<organism evidence="2 3">
    <name type="scientific">Kitasatospora kazusensis</name>
    <dbReference type="NCBI Taxonomy" id="407974"/>
    <lineage>
        <taxon>Bacteria</taxon>
        <taxon>Bacillati</taxon>
        <taxon>Actinomycetota</taxon>
        <taxon>Actinomycetes</taxon>
        <taxon>Kitasatosporales</taxon>
        <taxon>Streptomycetaceae</taxon>
        <taxon>Kitasatospora</taxon>
    </lineage>
</organism>
<dbReference type="Pfam" id="PF04149">
    <property type="entry name" value="DUF397"/>
    <property type="match status" value="1"/>
</dbReference>